<protein>
    <recommendedName>
        <fullName evidence="1">AB hydrolase-1 domain-containing protein</fullName>
    </recommendedName>
</protein>
<dbReference type="SUPFAM" id="SSF53474">
    <property type="entry name" value="alpha/beta-Hydrolases"/>
    <property type="match status" value="1"/>
</dbReference>
<dbReference type="InterPro" id="IPR000073">
    <property type="entry name" value="AB_hydrolase_1"/>
</dbReference>
<dbReference type="Gene3D" id="3.40.50.1820">
    <property type="entry name" value="alpha/beta hydrolase"/>
    <property type="match status" value="1"/>
</dbReference>
<keyword evidence="3" id="KW-1185">Reference proteome</keyword>
<dbReference type="EMBL" id="CAJPDS010000089">
    <property type="protein sequence ID" value="CAF9936169.1"/>
    <property type="molecule type" value="Genomic_DNA"/>
</dbReference>
<reference evidence="2" key="1">
    <citation type="submission" date="2021-03" db="EMBL/GenBank/DDBJ databases">
        <authorList>
            <person name="Tagirdzhanova G."/>
        </authorList>
    </citation>
    <scope>NUCLEOTIDE SEQUENCE</scope>
</reference>
<dbReference type="OrthoDB" id="1263307at2759"/>
<evidence type="ECO:0000313" key="2">
    <source>
        <dbReference type="EMBL" id="CAF9936169.1"/>
    </source>
</evidence>
<dbReference type="AlphaFoldDB" id="A0A8H3G418"/>
<dbReference type="InterPro" id="IPR052897">
    <property type="entry name" value="Sec-Metab_Biosynth_Hydrolase"/>
</dbReference>
<dbReference type="Pfam" id="PF12697">
    <property type="entry name" value="Abhydrolase_6"/>
    <property type="match status" value="1"/>
</dbReference>
<gene>
    <name evidence="2" type="ORF">HETSPECPRED_010040</name>
</gene>
<accession>A0A8H3G418</accession>
<name>A0A8H3G418_9LECA</name>
<organism evidence="2 3">
    <name type="scientific">Heterodermia speciosa</name>
    <dbReference type="NCBI Taxonomy" id="116794"/>
    <lineage>
        <taxon>Eukaryota</taxon>
        <taxon>Fungi</taxon>
        <taxon>Dikarya</taxon>
        <taxon>Ascomycota</taxon>
        <taxon>Pezizomycotina</taxon>
        <taxon>Lecanoromycetes</taxon>
        <taxon>OSLEUM clade</taxon>
        <taxon>Lecanoromycetidae</taxon>
        <taxon>Caliciales</taxon>
        <taxon>Physciaceae</taxon>
        <taxon>Heterodermia</taxon>
    </lineage>
</organism>
<evidence type="ECO:0000259" key="1">
    <source>
        <dbReference type="Pfam" id="PF12697"/>
    </source>
</evidence>
<comment type="caution">
    <text evidence="2">The sequence shown here is derived from an EMBL/GenBank/DDBJ whole genome shotgun (WGS) entry which is preliminary data.</text>
</comment>
<evidence type="ECO:0000313" key="3">
    <source>
        <dbReference type="Proteomes" id="UP000664521"/>
    </source>
</evidence>
<feature type="domain" description="AB hydrolase-1" evidence="1">
    <location>
        <begin position="21"/>
        <end position="159"/>
    </location>
</feature>
<sequence length="184" mass="20244">MSQNEIVQNPSDSNNGSNLLIVVVQGSFQTPLVYEKLFFGLSSRGYAVSHPELPSCTNPDDILFPTRTLTDDATAVQEVVRLQVEQHGKIVLLTMHSYGGLVGSEAIPEDLSYSYRKAQGLPGGVIHLFYYAAFLLQEGQSVLSAFGESPNNDVRPDGRLYLRNGAEKLYNDLPAPEAFYTPLF</sequence>
<dbReference type="PANTHER" id="PTHR37017:SF13">
    <property type="entry name" value="AB HYDROLASE-1 DOMAIN-CONTAINING PROTEIN"/>
    <property type="match status" value="1"/>
</dbReference>
<dbReference type="InterPro" id="IPR029058">
    <property type="entry name" value="AB_hydrolase_fold"/>
</dbReference>
<proteinExistence type="predicted"/>
<dbReference type="Proteomes" id="UP000664521">
    <property type="component" value="Unassembled WGS sequence"/>
</dbReference>
<dbReference type="PANTHER" id="PTHR37017">
    <property type="entry name" value="AB HYDROLASE-1 DOMAIN-CONTAINING PROTEIN-RELATED"/>
    <property type="match status" value="1"/>
</dbReference>